<dbReference type="PROSITE" id="PS00455">
    <property type="entry name" value="AMP_BINDING"/>
    <property type="match status" value="1"/>
</dbReference>
<comment type="similarity">
    <text evidence="1">Belongs to the ATP-dependent AMP-binding enzyme family.</text>
</comment>
<name>A0A8X6QXT6_NEPPI</name>
<proteinExistence type="inferred from homology"/>
<dbReference type="InterPro" id="IPR042099">
    <property type="entry name" value="ANL_N_sf"/>
</dbReference>
<protein>
    <submittedName>
        <fullName evidence="4">Acetoacetyl-CoA synthetase</fullName>
    </submittedName>
</protein>
<dbReference type="PANTHER" id="PTHR42921:SF1">
    <property type="entry name" value="ACETOACETYL-COA SYNTHETASE"/>
    <property type="match status" value="1"/>
</dbReference>
<evidence type="ECO:0000259" key="3">
    <source>
        <dbReference type="Pfam" id="PF16177"/>
    </source>
</evidence>
<comment type="caution">
    <text evidence="4">The sequence shown here is derived from an EMBL/GenBank/DDBJ whole genome shotgun (WGS) entry which is preliminary data.</text>
</comment>
<evidence type="ECO:0000313" key="5">
    <source>
        <dbReference type="Proteomes" id="UP000887013"/>
    </source>
</evidence>
<feature type="domain" description="Acetyl-coenzyme A synthetase N-terminal" evidence="3">
    <location>
        <begin position="60"/>
        <end position="117"/>
    </location>
</feature>
<evidence type="ECO:0000313" key="4">
    <source>
        <dbReference type="EMBL" id="GFU42169.1"/>
    </source>
</evidence>
<dbReference type="PANTHER" id="PTHR42921">
    <property type="entry name" value="ACETOACETYL-COA SYNTHETASE"/>
    <property type="match status" value="1"/>
</dbReference>
<reference evidence="4" key="1">
    <citation type="submission" date="2020-08" db="EMBL/GenBank/DDBJ databases">
        <title>Multicomponent nature underlies the extraordinary mechanical properties of spider dragline silk.</title>
        <authorList>
            <person name="Kono N."/>
            <person name="Nakamura H."/>
            <person name="Mori M."/>
            <person name="Yoshida Y."/>
            <person name="Ohtoshi R."/>
            <person name="Malay A.D."/>
            <person name="Moran D.A.P."/>
            <person name="Tomita M."/>
            <person name="Numata K."/>
            <person name="Arakawa K."/>
        </authorList>
    </citation>
    <scope>NUCLEOTIDE SEQUENCE</scope>
</reference>
<dbReference type="GO" id="GO:0030729">
    <property type="term" value="F:acetoacetate-CoA ligase activity"/>
    <property type="evidence" value="ECO:0007669"/>
    <property type="project" value="TreeGrafter"/>
</dbReference>
<dbReference type="EMBL" id="BMAW01132122">
    <property type="protein sequence ID" value="GFU42169.1"/>
    <property type="molecule type" value="Genomic_DNA"/>
</dbReference>
<dbReference type="Pfam" id="PF00501">
    <property type="entry name" value="AMP-binding"/>
    <property type="match status" value="1"/>
</dbReference>
<dbReference type="InterPro" id="IPR032387">
    <property type="entry name" value="ACAS_N"/>
</dbReference>
<dbReference type="SUPFAM" id="SSF56801">
    <property type="entry name" value="Acetyl-CoA synthetase-like"/>
    <property type="match status" value="1"/>
</dbReference>
<dbReference type="Pfam" id="PF16177">
    <property type="entry name" value="ACAS_N"/>
    <property type="match status" value="1"/>
</dbReference>
<dbReference type="InterPro" id="IPR000873">
    <property type="entry name" value="AMP-dep_synth/lig_dom"/>
</dbReference>
<dbReference type="InterPro" id="IPR020845">
    <property type="entry name" value="AMP-binding_CS"/>
</dbReference>
<keyword evidence="5" id="KW-1185">Reference proteome</keyword>
<feature type="domain" description="AMP-dependent synthetase/ligase" evidence="2">
    <location>
        <begin position="123"/>
        <end position="403"/>
    </location>
</feature>
<sequence>MGGVIGDGTGGSGYMDYKNKLLVTSISQPVLVWNKKIPNTELENFKKFIANKYKLPIKSYWDLHKWSVEKFPDFWKELWHYFDIIASKPYIEIFTKTGKGFLDNTWFKGAALNFAENLLRCRDDSPALICLDEFGNEETVTFAELFEEVKRFAAAFRKQGLKIGDRVGCYMSNRKEAIFSMLAVTSIGGIWGGPLPFYSYRSAKKILGTMEPKFVLTADFFQEYGEQFYPIKDLKPIAEDIPSLEKVIIVVTREETSPQDIQNVPLSITLNDFLQSGLDTEGKVPDLVFEQLPFDHPIAINFTSGTTGVPKGVVHSATTLLAELRDFVLHINLKKGDRFFNHCPVGWTLWDYPLPSLCLGVTQCIYSGHPAYTRPGFNIWNLISKYKITYTFLATTYIDQLEKKGIVP</sequence>
<feature type="non-terminal residue" evidence="4">
    <location>
        <position position="1"/>
    </location>
</feature>
<evidence type="ECO:0000259" key="2">
    <source>
        <dbReference type="Pfam" id="PF00501"/>
    </source>
</evidence>
<dbReference type="OrthoDB" id="10253869at2759"/>
<gene>
    <name evidence="4" type="primary">AACS</name>
    <name evidence="4" type="ORF">NPIL_247221</name>
</gene>
<accession>A0A8X6QXT6</accession>
<organism evidence="4 5">
    <name type="scientific">Nephila pilipes</name>
    <name type="common">Giant wood spider</name>
    <name type="synonym">Nephila maculata</name>
    <dbReference type="NCBI Taxonomy" id="299642"/>
    <lineage>
        <taxon>Eukaryota</taxon>
        <taxon>Metazoa</taxon>
        <taxon>Ecdysozoa</taxon>
        <taxon>Arthropoda</taxon>
        <taxon>Chelicerata</taxon>
        <taxon>Arachnida</taxon>
        <taxon>Araneae</taxon>
        <taxon>Araneomorphae</taxon>
        <taxon>Entelegynae</taxon>
        <taxon>Araneoidea</taxon>
        <taxon>Nephilidae</taxon>
        <taxon>Nephila</taxon>
    </lineage>
</organism>
<dbReference type="Proteomes" id="UP000887013">
    <property type="component" value="Unassembled WGS sequence"/>
</dbReference>
<dbReference type="Gene3D" id="3.40.50.12780">
    <property type="entry name" value="N-terminal domain of ligase-like"/>
    <property type="match status" value="1"/>
</dbReference>
<dbReference type="AlphaFoldDB" id="A0A8X6QXT6"/>
<evidence type="ECO:0000256" key="1">
    <source>
        <dbReference type="ARBA" id="ARBA00006432"/>
    </source>
</evidence>